<evidence type="ECO:0000313" key="4">
    <source>
        <dbReference type="Proteomes" id="UP000677804"/>
    </source>
</evidence>
<name>A0ABX8D2C0_9CELL</name>
<evidence type="ECO:0000259" key="2">
    <source>
        <dbReference type="Pfam" id="PF06445"/>
    </source>
</evidence>
<reference evidence="3 4" key="1">
    <citation type="submission" date="2021-05" db="EMBL/GenBank/DDBJ databases">
        <title>Novel species in genus Cellulomonas.</title>
        <authorList>
            <person name="Zhang G."/>
        </authorList>
    </citation>
    <scope>NUCLEOTIDE SEQUENCE [LARGE SCALE GENOMIC DNA]</scope>
    <source>
        <strain evidence="4">zg-ZUI222</strain>
    </source>
</reference>
<dbReference type="Pfam" id="PF06445">
    <property type="entry name" value="GyrI-like"/>
    <property type="match status" value="1"/>
</dbReference>
<dbReference type="Gene3D" id="3.20.80.10">
    <property type="entry name" value="Regulatory factor, effector binding domain"/>
    <property type="match status" value="1"/>
</dbReference>
<dbReference type="EMBL" id="CP074405">
    <property type="protein sequence ID" value="QVI61594.1"/>
    <property type="molecule type" value="Genomic_DNA"/>
</dbReference>
<feature type="domain" description="GyrI-like small molecule binding" evidence="2">
    <location>
        <begin position="67"/>
        <end position="244"/>
    </location>
</feature>
<keyword evidence="4" id="KW-1185">Reference proteome</keyword>
<feature type="region of interest" description="Disordered" evidence="1">
    <location>
        <begin position="1"/>
        <end position="26"/>
    </location>
</feature>
<dbReference type="InterPro" id="IPR011256">
    <property type="entry name" value="Reg_factor_effector_dom_sf"/>
</dbReference>
<protein>
    <submittedName>
        <fullName evidence="3">GyrI-like domain-containing protein</fullName>
    </submittedName>
</protein>
<evidence type="ECO:0000313" key="3">
    <source>
        <dbReference type="EMBL" id="QVI61594.1"/>
    </source>
</evidence>
<evidence type="ECO:0000256" key="1">
    <source>
        <dbReference type="SAM" id="MobiDB-lite"/>
    </source>
</evidence>
<organism evidence="3 4">
    <name type="scientific">Cellulomonas wangleii</name>
    <dbReference type="NCBI Taxonomy" id="2816956"/>
    <lineage>
        <taxon>Bacteria</taxon>
        <taxon>Bacillati</taxon>
        <taxon>Actinomycetota</taxon>
        <taxon>Actinomycetes</taxon>
        <taxon>Micrococcales</taxon>
        <taxon>Cellulomonadaceae</taxon>
        <taxon>Cellulomonas</taxon>
    </lineage>
</organism>
<accession>A0ABX8D2C0</accession>
<sequence>MPVKPVAASCRRPAHLSPSSRPVLPLTETKTAPFDLVPDPTAPEVPTVKVDLVKQTPTYRATRGRFDVVTVPPLRYLMVDGHGDPNTSDAYRDALSSIYPLAYTLKFLSKRELDRDYGIPPLEGLWWSDDMAAFTARRDKSRWDWTLLSLVPDWITAEHVETARAAVARKGSAPLIEAIRVDALDEGLAVQTLHVGPYDAEAPVLDAMHHEFLPAHGLRMTGTHHEIYLSDARRTAPERLRTILRQPVTPVATP</sequence>
<gene>
    <name evidence="3" type="ORF">KG103_14155</name>
</gene>
<dbReference type="InterPro" id="IPR029442">
    <property type="entry name" value="GyrI-like"/>
</dbReference>
<proteinExistence type="predicted"/>
<dbReference type="SUPFAM" id="SSF55136">
    <property type="entry name" value="Probable bacterial effector-binding domain"/>
    <property type="match status" value="1"/>
</dbReference>
<dbReference type="Proteomes" id="UP000677804">
    <property type="component" value="Chromosome"/>
</dbReference>